<dbReference type="Pfam" id="PF00528">
    <property type="entry name" value="BPD_transp_1"/>
    <property type="match status" value="1"/>
</dbReference>
<dbReference type="GO" id="GO:0005315">
    <property type="term" value="F:phosphate transmembrane transporter activity"/>
    <property type="evidence" value="ECO:0007669"/>
    <property type="project" value="InterPro"/>
</dbReference>
<dbReference type="SUPFAM" id="SSF161098">
    <property type="entry name" value="MetI-like"/>
    <property type="match status" value="1"/>
</dbReference>
<dbReference type="InterPro" id="IPR011864">
    <property type="entry name" value="Phosphate_PstC"/>
</dbReference>
<dbReference type="NCBIfam" id="TIGR02138">
    <property type="entry name" value="phosphate_pstC"/>
    <property type="match status" value="1"/>
</dbReference>
<protein>
    <recommendedName>
        <fullName evidence="10">Phosphate transport system permease protein</fullName>
    </recommendedName>
</protein>
<keyword evidence="13" id="KW-1185">Reference proteome</keyword>
<gene>
    <name evidence="12" type="ORF">SAMN05443529_107171</name>
</gene>
<dbReference type="PANTHER" id="PTHR30425:SF1">
    <property type="entry name" value="PHOSPHATE TRANSPORT SYSTEM PERMEASE PROTEIN PSTC"/>
    <property type="match status" value="1"/>
</dbReference>
<keyword evidence="6 9" id="KW-0812">Transmembrane</keyword>
<feature type="transmembrane region" description="Helical" evidence="9">
    <location>
        <begin position="156"/>
        <end position="181"/>
    </location>
</feature>
<dbReference type="AlphaFoldDB" id="A0A1G7Y1T8"/>
<evidence type="ECO:0000256" key="8">
    <source>
        <dbReference type="ARBA" id="ARBA00023136"/>
    </source>
</evidence>
<feature type="transmembrane region" description="Helical" evidence="9">
    <location>
        <begin position="109"/>
        <end position="136"/>
    </location>
</feature>
<dbReference type="GO" id="GO:0005886">
    <property type="term" value="C:plasma membrane"/>
    <property type="evidence" value="ECO:0007669"/>
    <property type="project" value="UniProtKB-SubCell"/>
</dbReference>
<dbReference type="OrthoDB" id="9785113at2"/>
<keyword evidence="7 9" id="KW-1133">Transmembrane helix</keyword>
<evidence type="ECO:0000256" key="5">
    <source>
        <dbReference type="ARBA" id="ARBA00022592"/>
    </source>
</evidence>
<evidence type="ECO:0000259" key="11">
    <source>
        <dbReference type="PROSITE" id="PS50928"/>
    </source>
</evidence>
<feature type="transmembrane region" description="Helical" evidence="9">
    <location>
        <begin position="71"/>
        <end position="97"/>
    </location>
</feature>
<comment type="function">
    <text evidence="10">Part of the binding-protein-dependent transport system for phosphate; probably responsible for the translocation of the substrate across the membrane.</text>
</comment>
<evidence type="ECO:0000256" key="4">
    <source>
        <dbReference type="ARBA" id="ARBA00022475"/>
    </source>
</evidence>
<dbReference type="InterPro" id="IPR035906">
    <property type="entry name" value="MetI-like_sf"/>
</dbReference>
<sequence length="314" mass="34067">MSKKRRFKTSLGDQFLRLVTFLMAFSVLVLMAWMGWQMFDAARPSIHTFGFGFITSRVWDPVKEQFGALPFIYGTLMTSLLALLLAAPIGLGVAIFLNEMAESKFRAVIGFLVEMLAAIPSVVYGLWGIFVLAPWLRETVEPGLAKWLGFVPLFQGTPVGFGMLAGGLILAMMILPTIAAISREVMASVPNMQREAALALGATKWEMIKVAVLPYAKTGIMGGIMLGLGRALGETMAVTMVIGNRPDILPSLFAPAYSMAAVIANEFTEATYDLYLSALVEVGFILFGITLVLNFLARLLVWSVARGPKGGNLV</sequence>
<dbReference type="EMBL" id="FNCP01000007">
    <property type="protein sequence ID" value="SDG90435.1"/>
    <property type="molecule type" value="Genomic_DNA"/>
</dbReference>
<evidence type="ECO:0000256" key="7">
    <source>
        <dbReference type="ARBA" id="ARBA00022989"/>
    </source>
</evidence>
<feature type="domain" description="ABC transmembrane type-1" evidence="11">
    <location>
        <begin position="72"/>
        <end position="297"/>
    </location>
</feature>
<comment type="subcellular location">
    <subcellularLocation>
        <location evidence="1 9">Cell membrane</location>
        <topology evidence="1 9">Multi-pass membrane protein</topology>
    </subcellularLocation>
</comment>
<dbReference type="CDD" id="cd06261">
    <property type="entry name" value="TM_PBP2"/>
    <property type="match status" value="1"/>
</dbReference>
<feature type="transmembrane region" description="Helical" evidence="9">
    <location>
        <begin position="15"/>
        <end position="36"/>
    </location>
</feature>
<evidence type="ECO:0000256" key="9">
    <source>
        <dbReference type="RuleBase" id="RU363032"/>
    </source>
</evidence>
<dbReference type="GO" id="GO:0006817">
    <property type="term" value="P:phosphate ion transport"/>
    <property type="evidence" value="ECO:0007669"/>
    <property type="project" value="UniProtKB-KW"/>
</dbReference>
<dbReference type="STRING" id="1121419.SAMN05443529_107171"/>
<keyword evidence="8 9" id="KW-0472">Membrane</keyword>
<keyword evidence="3 9" id="KW-0813">Transport</keyword>
<evidence type="ECO:0000256" key="10">
    <source>
        <dbReference type="RuleBase" id="RU363054"/>
    </source>
</evidence>
<dbReference type="InterPro" id="IPR051124">
    <property type="entry name" value="Phosphate_Transport_Permease"/>
</dbReference>
<dbReference type="Gene3D" id="1.10.3720.10">
    <property type="entry name" value="MetI-like"/>
    <property type="match status" value="1"/>
</dbReference>
<evidence type="ECO:0000256" key="3">
    <source>
        <dbReference type="ARBA" id="ARBA00022448"/>
    </source>
</evidence>
<accession>A0A1G7Y1T8</accession>
<evidence type="ECO:0000313" key="13">
    <source>
        <dbReference type="Proteomes" id="UP000198656"/>
    </source>
</evidence>
<feature type="transmembrane region" description="Helical" evidence="9">
    <location>
        <begin position="274"/>
        <end position="296"/>
    </location>
</feature>
<keyword evidence="5 10" id="KW-0592">Phosphate transport</keyword>
<evidence type="ECO:0000256" key="6">
    <source>
        <dbReference type="ARBA" id="ARBA00022692"/>
    </source>
</evidence>
<feature type="transmembrane region" description="Helical" evidence="9">
    <location>
        <begin position="248"/>
        <end position="268"/>
    </location>
</feature>
<evidence type="ECO:0000256" key="1">
    <source>
        <dbReference type="ARBA" id="ARBA00004651"/>
    </source>
</evidence>
<keyword evidence="4 10" id="KW-1003">Cell membrane</keyword>
<organism evidence="12 13">
    <name type="scientific">Desulfosporosinus hippei DSM 8344</name>
    <dbReference type="NCBI Taxonomy" id="1121419"/>
    <lineage>
        <taxon>Bacteria</taxon>
        <taxon>Bacillati</taxon>
        <taxon>Bacillota</taxon>
        <taxon>Clostridia</taxon>
        <taxon>Eubacteriales</taxon>
        <taxon>Desulfitobacteriaceae</taxon>
        <taxon>Desulfosporosinus</taxon>
    </lineage>
</organism>
<name>A0A1G7Y1T8_9FIRM</name>
<reference evidence="13" key="1">
    <citation type="submission" date="2016-10" db="EMBL/GenBank/DDBJ databases">
        <authorList>
            <person name="Varghese N."/>
            <person name="Submissions S."/>
        </authorList>
    </citation>
    <scope>NUCLEOTIDE SEQUENCE [LARGE SCALE GENOMIC DNA]</scope>
    <source>
        <strain evidence="13">DSM 8344</strain>
    </source>
</reference>
<proteinExistence type="inferred from homology"/>
<evidence type="ECO:0000313" key="12">
    <source>
        <dbReference type="EMBL" id="SDG90435.1"/>
    </source>
</evidence>
<evidence type="ECO:0000256" key="2">
    <source>
        <dbReference type="ARBA" id="ARBA00007069"/>
    </source>
</evidence>
<dbReference type="PROSITE" id="PS50928">
    <property type="entry name" value="ABC_TM1"/>
    <property type="match status" value="1"/>
</dbReference>
<dbReference type="PANTHER" id="PTHR30425">
    <property type="entry name" value="PHOSPHATE TRANSPORT SYSTEM PERMEASE PROTEIN PST"/>
    <property type="match status" value="1"/>
</dbReference>
<comment type="similarity">
    <text evidence="2 10">Belongs to the binding-protein-dependent transport system permease family. CysTW subfamily.</text>
</comment>
<dbReference type="Proteomes" id="UP000198656">
    <property type="component" value="Unassembled WGS sequence"/>
</dbReference>
<dbReference type="RefSeq" id="WP_092332226.1">
    <property type="nucleotide sequence ID" value="NZ_FNCP01000007.1"/>
</dbReference>
<dbReference type="InterPro" id="IPR000515">
    <property type="entry name" value="MetI-like"/>
</dbReference>